<dbReference type="InterPro" id="IPR037923">
    <property type="entry name" value="HTH-like"/>
</dbReference>
<dbReference type="PROSITE" id="PS01124">
    <property type="entry name" value="HTH_ARAC_FAMILY_2"/>
    <property type="match status" value="1"/>
</dbReference>
<evidence type="ECO:0000313" key="8">
    <source>
        <dbReference type="Proteomes" id="UP000237771"/>
    </source>
</evidence>
<dbReference type="SMART" id="SM00342">
    <property type="entry name" value="HTH_ARAC"/>
    <property type="match status" value="1"/>
</dbReference>
<evidence type="ECO:0000259" key="4">
    <source>
        <dbReference type="PROSITE" id="PS01124"/>
    </source>
</evidence>
<evidence type="ECO:0000313" key="5">
    <source>
        <dbReference type="EMBL" id="PRZ24206.1"/>
    </source>
</evidence>
<dbReference type="GO" id="GO:0003700">
    <property type="term" value="F:DNA-binding transcription factor activity"/>
    <property type="evidence" value="ECO:0007669"/>
    <property type="project" value="InterPro"/>
</dbReference>
<dbReference type="EMBL" id="PVUB01000004">
    <property type="protein sequence ID" value="PRZ24206.1"/>
    <property type="molecule type" value="Genomic_DNA"/>
</dbReference>
<dbReference type="InterPro" id="IPR020449">
    <property type="entry name" value="Tscrpt_reg_AraC-type_HTH"/>
</dbReference>
<reference evidence="7" key="2">
    <citation type="submission" date="2016-11" db="EMBL/GenBank/DDBJ databases">
        <authorList>
            <person name="Varghese N."/>
            <person name="Submissions S."/>
        </authorList>
    </citation>
    <scope>NUCLEOTIDE SEQUENCE [LARGE SCALE GENOMIC DNA]</scope>
    <source>
        <strain evidence="7">DSM 19729</strain>
    </source>
</reference>
<evidence type="ECO:0000313" key="7">
    <source>
        <dbReference type="Proteomes" id="UP000184384"/>
    </source>
</evidence>
<gene>
    <name evidence="5" type="ORF">BC624_104324</name>
    <name evidence="6" type="ORF">SAMN05443373_103324</name>
</gene>
<evidence type="ECO:0000313" key="6">
    <source>
        <dbReference type="EMBL" id="SHG72090.1"/>
    </source>
</evidence>
<dbReference type="Proteomes" id="UP000237771">
    <property type="component" value="Unassembled WGS sequence"/>
</dbReference>
<dbReference type="InterPro" id="IPR009057">
    <property type="entry name" value="Homeodomain-like_sf"/>
</dbReference>
<dbReference type="EMBL" id="FQWO01000003">
    <property type="protein sequence ID" value="SHG72090.1"/>
    <property type="molecule type" value="Genomic_DNA"/>
</dbReference>
<dbReference type="InterPro" id="IPR003313">
    <property type="entry name" value="AraC-bd"/>
</dbReference>
<dbReference type="PRINTS" id="PR00032">
    <property type="entry name" value="HTHARAC"/>
</dbReference>
<evidence type="ECO:0000256" key="3">
    <source>
        <dbReference type="ARBA" id="ARBA00023163"/>
    </source>
</evidence>
<dbReference type="Pfam" id="PF02311">
    <property type="entry name" value="AraC_binding"/>
    <property type="match status" value="1"/>
</dbReference>
<dbReference type="PANTHER" id="PTHR43280:SF32">
    <property type="entry name" value="TRANSCRIPTIONAL REGULATORY PROTEIN"/>
    <property type="match status" value="1"/>
</dbReference>
<keyword evidence="2" id="KW-0238">DNA-binding</keyword>
<accession>A0A1M5M4C6</accession>
<keyword evidence="3" id="KW-0804">Transcription</keyword>
<dbReference type="GO" id="GO:0043565">
    <property type="term" value="F:sequence-specific DNA binding"/>
    <property type="evidence" value="ECO:0007669"/>
    <property type="project" value="InterPro"/>
</dbReference>
<evidence type="ECO:0000256" key="1">
    <source>
        <dbReference type="ARBA" id="ARBA00023015"/>
    </source>
</evidence>
<dbReference type="PANTHER" id="PTHR43280">
    <property type="entry name" value="ARAC-FAMILY TRANSCRIPTIONAL REGULATOR"/>
    <property type="match status" value="1"/>
</dbReference>
<evidence type="ECO:0000256" key="2">
    <source>
        <dbReference type="ARBA" id="ARBA00023125"/>
    </source>
</evidence>
<dbReference type="InterPro" id="IPR018060">
    <property type="entry name" value="HTH_AraC"/>
</dbReference>
<reference evidence="6" key="1">
    <citation type="submission" date="2016-11" db="EMBL/GenBank/DDBJ databases">
        <authorList>
            <person name="Jaros S."/>
            <person name="Januszkiewicz K."/>
            <person name="Wedrychowicz H."/>
        </authorList>
    </citation>
    <scope>NUCLEOTIDE SEQUENCE [LARGE SCALE GENOMIC DNA]</scope>
    <source>
        <strain evidence="6">DSM 19729</strain>
    </source>
</reference>
<dbReference type="SUPFAM" id="SSF51215">
    <property type="entry name" value="Regulatory protein AraC"/>
    <property type="match status" value="1"/>
</dbReference>
<feature type="domain" description="HTH araC/xylS-type" evidence="4">
    <location>
        <begin position="184"/>
        <end position="282"/>
    </location>
</feature>
<dbReference type="AlphaFoldDB" id="A0A1M5M4C6"/>
<keyword evidence="8" id="KW-1185">Reference proteome</keyword>
<dbReference type="Pfam" id="PF12833">
    <property type="entry name" value="HTH_18"/>
    <property type="match status" value="1"/>
</dbReference>
<reference evidence="5 8" key="3">
    <citation type="submission" date="2018-03" db="EMBL/GenBank/DDBJ databases">
        <title>Genomic Encyclopedia of Archaeal and Bacterial Type Strains, Phase II (KMG-II): from individual species to whole genera.</title>
        <authorList>
            <person name="Goeker M."/>
        </authorList>
    </citation>
    <scope>NUCLEOTIDE SEQUENCE [LARGE SCALE GENOMIC DNA]</scope>
    <source>
        <strain evidence="5 8">DSM 17797</strain>
    </source>
</reference>
<dbReference type="RefSeq" id="WP_084089442.1">
    <property type="nucleotide sequence ID" value="NZ_FQWO01000003.1"/>
</dbReference>
<dbReference type="SUPFAM" id="SSF46689">
    <property type="entry name" value="Homeodomain-like"/>
    <property type="match status" value="1"/>
</dbReference>
<protein>
    <submittedName>
        <fullName evidence="6">AraC-like ligand binding domain-containing protein</fullName>
    </submittedName>
    <submittedName>
        <fullName evidence="5">AraC-like protein</fullName>
    </submittedName>
</protein>
<dbReference type="STRING" id="280093.SAMN05443373_103324"/>
<dbReference type="Proteomes" id="UP000184384">
    <property type="component" value="Unassembled WGS sequence"/>
</dbReference>
<keyword evidence="1" id="KW-0805">Transcription regulation</keyword>
<name>A0A1M5M4C6_9FLAO</name>
<organism evidence="6 7">
    <name type="scientific">Flavobacterium granuli</name>
    <dbReference type="NCBI Taxonomy" id="280093"/>
    <lineage>
        <taxon>Bacteria</taxon>
        <taxon>Pseudomonadati</taxon>
        <taxon>Bacteroidota</taxon>
        <taxon>Flavobacteriia</taxon>
        <taxon>Flavobacteriales</taxon>
        <taxon>Flavobacteriaceae</taxon>
        <taxon>Flavobacterium</taxon>
    </lineage>
</organism>
<sequence length="290" mass="33834">MDNLSIPTLSIGNILGEDPLGISLFRHSVKGRNEFEQPHKHDFYLVFFVDSGSGLHDIDFMQYKVSDNQIYFIRPGQLHNWSLKEGTSGFQLMLSEEVIQVFSNLSPFPFFQLASPSCLSLHTKEFDEYRKQLQEIEKLLPYKDLLTKEIVVLRLHLLLKLLQKDYVAHFPDNEVIVRPEKIVQKFIDLIEIHFHEESSVRFYAQQLNITPNYLNILSQKYLKTAAGDFIKDRIMLEAKRLLISTSLSMKEIAYQLGFNDNGYFSKAFRKHTGKAPSDFRESYNFYHSSH</sequence>
<dbReference type="Gene3D" id="1.10.10.60">
    <property type="entry name" value="Homeodomain-like"/>
    <property type="match status" value="1"/>
</dbReference>
<proteinExistence type="predicted"/>